<keyword evidence="4" id="KW-1185">Reference proteome</keyword>
<dbReference type="InterPro" id="IPR050317">
    <property type="entry name" value="Plant_Fungal_Acyltransferase"/>
</dbReference>
<dbReference type="InterPro" id="IPR054710">
    <property type="entry name" value="Tri101-like_N"/>
</dbReference>
<evidence type="ECO:0000259" key="2">
    <source>
        <dbReference type="Pfam" id="PF22664"/>
    </source>
</evidence>
<dbReference type="Pfam" id="PF22664">
    <property type="entry name" value="TRI-like_N"/>
    <property type="match status" value="1"/>
</dbReference>
<dbReference type="InterPro" id="IPR023213">
    <property type="entry name" value="CAT-like_dom_sf"/>
</dbReference>
<comment type="caution">
    <text evidence="3">The sequence shown here is derived from an EMBL/GenBank/DDBJ whole genome shotgun (WGS) entry which is preliminary data.</text>
</comment>
<protein>
    <recommendedName>
        <fullName evidence="2">Trichothecene 3-O-acetyltransferase-like N-terminal domain-containing protein</fullName>
    </recommendedName>
</protein>
<dbReference type="Proteomes" id="UP000758155">
    <property type="component" value="Unassembled WGS sequence"/>
</dbReference>
<gene>
    <name evidence="3" type="ORF">E8E12_009027</name>
</gene>
<dbReference type="EMBL" id="SWKV01000035">
    <property type="protein sequence ID" value="KAF3038705.1"/>
    <property type="molecule type" value="Genomic_DNA"/>
</dbReference>
<dbReference type="OrthoDB" id="1862401at2759"/>
<sequence length="474" mass="51544">MASSRVSLTPLDHLHRPNYIKICYWIPLLPQTQPQDVYSYLGAGLRRMFHQMPWLGGSVHLQSPETAGWRPGQRELRYEPWAAEGPVPRQLVFKQLDTELSYADWKDEGFPSDAFPDQELLDVPVEGDMEAGCDIWVAQTSFIPGGLILTMSTCHAAIDGTGMVIVMKAWADSCRSAYEGASSVDAFPPETYDRSLLDALWEQAGAPVPTDADAWTRGLVGLEGPEESTGLEAHHAHVGESIHKTFYLPAAALARLQSECDAAADAGAALSISDIITALMWRGSVRARVRQVPASSPPLSAESVLEGAINGRLDFSQALHPAYLGNTTFYNQAKLPLAVVVDPDVPLARLAEAVRAGAARVNSASLTAAYGLLRAVPDYNTVRPRFRRAQGADMLISNLLVFPVDDIAFGDTLFGNQGKAEALRCYLGRFNDYARCSLVLPKRPGGVEITMNLRAAEMEALEADEGWSAYCLAL</sequence>
<name>A0A9P4WQ83_9PLEO</name>
<dbReference type="Gene3D" id="3.30.559.10">
    <property type="entry name" value="Chloramphenicol acetyltransferase-like domain"/>
    <property type="match status" value="2"/>
</dbReference>
<evidence type="ECO:0000313" key="4">
    <source>
        <dbReference type="Proteomes" id="UP000758155"/>
    </source>
</evidence>
<dbReference type="AlphaFoldDB" id="A0A9P4WQ83"/>
<keyword evidence="1" id="KW-0808">Transferase</keyword>
<dbReference type="GO" id="GO:0016747">
    <property type="term" value="F:acyltransferase activity, transferring groups other than amino-acyl groups"/>
    <property type="evidence" value="ECO:0007669"/>
    <property type="project" value="TreeGrafter"/>
</dbReference>
<organism evidence="3 4">
    <name type="scientific">Didymella heteroderae</name>
    <dbReference type="NCBI Taxonomy" id="1769908"/>
    <lineage>
        <taxon>Eukaryota</taxon>
        <taxon>Fungi</taxon>
        <taxon>Dikarya</taxon>
        <taxon>Ascomycota</taxon>
        <taxon>Pezizomycotina</taxon>
        <taxon>Dothideomycetes</taxon>
        <taxon>Pleosporomycetidae</taxon>
        <taxon>Pleosporales</taxon>
        <taxon>Pleosporineae</taxon>
        <taxon>Didymellaceae</taxon>
        <taxon>Didymella</taxon>
    </lineage>
</organism>
<reference evidence="3" key="1">
    <citation type="submission" date="2019-04" db="EMBL/GenBank/DDBJ databases">
        <title>Sequencing of skin fungus with MAO and IRED activity.</title>
        <authorList>
            <person name="Marsaioli A.J."/>
            <person name="Bonatto J.M.C."/>
            <person name="Reis Junior O."/>
        </authorList>
    </citation>
    <scope>NUCLEOTIDE SEQUENCE</scope>
    <source>
        <strain evidence="3">28M1</strain>
    </source>
</reference>
<accession>A0A9P4WQ83</accession>
<dbReference type="PANTHER" id="PTHR31642">
    <property type="entry name" value="TRICHOTHECENE 3-O-ACETYLTRANSFERASE"/>
    <property type="match status" value="1"/>
</dbReference>
<evidence type="ECO:0000256" key="1">
    <source>
        <dbReference type="ARBA" id="ARBA00022679"/>
    </source>
</evidence>
<evidence type="ECO:0000313" key="3">
    <source>
        <dbReference type="EMBL" id="KAF3038705.1"/>
    </source>
</evidence>
<feature type="domain" description="Trichothecene 3-O-acetyltransferase-like N-terminal" evidence="2">
    <location>
        <begin position="19"/>
        <end position="174"/>
    </location>
</feature>
<dbReference type="PANTHER" id="PTHR31642:SF310">
    <property type="entry name" value="FATTY ALCOHOL:CAFFEOYL-COA ACYLTRANSFERASE"/>
    <property type="match status" value="1"/>
</dbReference>
<proteinExistence type="predicted"/>